<protein>
    <recommendedName>
        <fullName evidence="4">AP2 domain-containing protein</fullName>
    </recommendedName>
</protein>
<reference evidence="2 3" key="1">
    <citation type="submission" date="2024-09" db="EMBL/GenBank/DDBJ databases">
        <title>Description of Labrys sedimenti sp. nov., isolated from a diclofenac-degrading enrichment culture, and genome-based reclassification of Labrys portucalensis as a later heterotypic synonym of Labrys neptuniae.</title>
        <authorList>
            <person name="Tancsics A."/>
            <person name="Csepanyi A."/>
        </authorList>
    </citation>
    <scope>NUCLEOTIDE SEQUENCE [LARGE SCALE GENOMIC DNA]</scope>
    <source>
        <strain evidence="2 3">LMG 23412</strain>
    </source>
</reference>
<proteinExistence type="predicted"/>
<dbReference type="EMBL" id="JBHGPK010000025">
    <property type="protein sequence ID" value="MFC2253946.1"/>
    <property type="molecule type" value="Genomic_DNA"/>
</dbReference>
<evidence type="ECO:0000256" key="1">
    <source>
        <dbReference type="SAM" id="MobiDB-lite"/>
    </source>
</evidence>
<organism evidence="2 3">
    <name type="scientific">Labrys neptuniae</name>
    <dbReference type="NCBI Taxonomy" id="376174"/>
    <lineage>
        <taxon>Bacteria</taxon>
        <taxon>Pseudomonadati</taxon>
        <taxon>Pseudomonadota</taxon>
        <taxon>Alphaproteobacteria</taxon>
        <taxon>Hyphomicrobiales</taxon>
        <taxon>Xanthobacteraceae</taxon>
        <taxon>Labrys</taxon>
    </lineage>
</organism>
<feature type="region of interest" description="Disordered" evidence="1">
    <location>
        <begin position="1"/>
        <end position="24"/>
    </location>
</feature>
<evidence type="ECO:0000313" key="3">
    <source>
        <dbReference type="Proteomes" id="UP001595190"/>
    </source>
</evidence>
<dbReference type="RefSeq" id="WP_394314739.1">
    <property type="nucleotide sequence ID" value="NZ_JBHGPK010000025.1"/>
</dbReference>
<evidence type="ECO:0008006" key="4">
    <source>
        <dbReference type="Google" id="ProtNLM"/>
    </source>
</evidence>
<comment type="caution">
    <text evidence="2">The sequence shown here is derived from an EMBL/GenBank/DDBJ whole genome shotgun (WGS) entry which is preliminary data.</text>
</comment>
<dbReference type="Gene3D" id="1.20.5.2050">
    <property type="match status" value="1"/>
</dbReference>
<name>A0ABV6ZP48_9HYPH</name>
<gene>
    <name evidence="2" type="ORF">ACETRX_30230</name>
</gene>
<accession>A0ABV6ZP48</accession>
<sequence>MSVLHPTRMIQPLSPVGPGDDTVPDGAETYGLYREQKRGTFVVMMTRQGRTVLRRFADTVYGSSEAARAQARAYRDAVIAVLPPATNLERSTRLHKNNTSGMAGVARVRMGHGGFAWRATLELKHGTRRKSFSVNKYGEERARDLAMAERETWLTQYPVVFLTQDDYGRAQAQRSFADRLTRLAEAPVEEIPFKQDAEKVEARLAAIEARFDAMRPRRVRVSVLPQGYHYLALLVSDGGLQGAAGRARRDHKVLRGSASFRSRDLSEALTDVTSRIEAMIARLYDQDVARWFMACHAGPLRDPARFEAEGGLRVLAVLPDSTQYCRSAYPSKGKAVPGD</sequence>
<dbReference type="Proteomes" id="UP001595190">
    <property type="component" value="Unassembled WGS sequence"/>
</dbReference>
<evidence type="ECO:0000313" key="2">
    <source>
        <dbReference type="EMBL" id="MFC2253946.1"/>
    </source>
</evidence>